<evidence type="ECO:0000256" key="2">
    <source>
        <dbReference type="ARBA" id="ARBA00022448"/>
    </source>
</evidence>
<dbReference type="GO" id="GO:0022857">
    <property type="term" value="F:transmembrane transporter activity"/>
    <property type="evidence" value="ECO:0007669"/>
    <property type="project" value="UniProtKB-ARBA"/>
</dbReference>
<dbReference type="Pfam" id="PF00005">
    <property type="entry name" value="ABC_tran"/>
    <property type="match status" value="1"/>
</dbReference>
<dbReference type="InterPro" id="IPR003593">
    <property type="entry name" value="AAA+_ATPase"/>
</dbReference>
<dbReference type="RefSeq" id="WP_023388642.1">
    <property type="nucleotide sequence ID" value="NZ_AXUN02000169.1"/>
</dbReference>
<protein>
    <submittedName>
        <fullName evidence="6">Putrescine/spermidine ABC transporter ATP-binding protein</fullName>
    </submittedName>
</protein>
<comment type="caution">
    <text evidence="6">The sequence shown here is derived from an EMBL/GenBank/DDBJ whole genome shotgun (WGS) entry which is preliminary data.</text>
</comment>
<dbReference type="PANTHER" id="PTHR24220">
    <property type="entry name" value="IMPORT ATP-BINDING PROTEIN"/>
    <property type="match status" value="1"/>
</dbReference>
<dbReference type="InterPro" id="IPR015856">
    <property type="entry name" value="ABC_transpr_CbiO/EcfA_su"/>
</dbReference>
<dbReference type="eggNOG" id="COG4619">
    <property type="taxonomic scope" value="Bacteria"/>
</dbReference>
<evidence type="ECO:0000256" key="1">
    <source>
        <dbReference type="ARBA" id="ARBA00004202"/>
    </source>
</evidence>
<dbReference type="InterPro" id="IPR003439">
    <property type="entry name" value="ABC_transporter-like_ATP-bd"/>
</dbReference>
<dbReference type="Proteomes" id="UP000017747">
    <property type="component" value="Unassembled WGS sequence"/>
</dbReference>
<dbReference type="CDD" id="cd03225">
    <property type="entry name" value="ABC_cobalt_CbiO_domain1"/>
    <property type="match status" value="1"/>
</dbReference>
<dbReference type="SMART" id="SM00382">
    <property type="entry name" value="AAA"/>
    <property type="match status" value="1"/>
</dbReference>
<comment type="subcellular location">
    <subcellularLocation>
        <location evidence="1">Cell membrane</location>
        <topology evidence="1">Peripheral membrane protein</topology>
    </subcellularLocation>
</comment>
<dbReference type="GO" id="GO:0005886">
    <property type="term" value="C:plasma membrane"/>
    <property type="evidence" value="ECO:0007669"/>
    <property type="project" value="UniProtKB-SubCell"/>
</dbReference>
<organism evidence="6 7">
    <name type="scientific">Youngiibacter fragilis 232.1</name>
    <dbReference type="NCBI Taxonomy" id="994573"/>
    <lineage>
        <taxon>Bacteria</taxon>
        <taxon>Bacillati</taxon>
        <taxon>Bacillota</taxon>
        <taxon>Clostridia</taxon>
        <taxon>Eubacteriales</taxon>
        <taxon>Clostridiaceae</taxon>
        <taxon>Youngiibacter</taxon>
    </lineage>
</organism>
<dbReference type="InterPro" id="IPR015854">
    <property type="entry name" value="ABC_transpr_LolD-like"/>
</dbReference>
<sequence length="213" mass="23960">MLELNDISYMAGNRTILQGISFNVRKGELLMVSGPSGSGKSTLLRIIGDQLSPASGSIRLNGRSILEYRPEEYRQKVSYVFQTPTLFMDTVIEDLEFPYRIRSAAPDMERIRELLPEVGLTEEILQKESRVISGGEKQRVALLRSLLIAPDILLLDEVTASLDRENARMIENTVKCLSARGMTIIWVTHDPDQLELSDRVLRIRDGKVVESIA</sequence>
<dbReference type="OrthoDB" id="9785080at2"/>
<dbReference type="STRING" id="994573.T472_0208985"/>
<dbReference type="InterPro" id="IPR017871">
    <property type="entry name" value="ABC_transporter-like_CS"/>
</dbReference>
<keyword evidence="4 6" id="KW-0067">ATP-binding</keyword>
<feature type="domain" description="ABC transporter" evidence="5">
    <location>
        <begin position="2"/>
        <end position="212"/>
    </location>
</feature>
<dbReference type="SUPFAM" id="SSF52540">
    <property type="entry name" value="P-loop containing nucleoside triphosphate hydrolases"/>
    <property type="match status" value="1"/>
</dbReference>
<proteinExistence type="predicted"/>
<dbReference type="PROSITE" id="PS00211">
    <property type="entry name" value="ABC_TRANSPORTER_1"/>
    <property type="match status" value="1"/>
</dbReference>
<evidence type="ECO:0000313" key="6">
    <source>
        <dbReference type="EMBL" id="ETA80960.1"/>
    </source>
</evidence>
<dbReference type="PROSITE" id="PS50893">
    <property type="entry name" value="ABC_TRANSPORTER_2"/>
    <property type="match status" value="1"/>
</dbReference>
<keyword evidence="2" id="KW-0813">Transport</keyword>
<keyword evidence="3" id="KW-0547">Nucleotide-binding</keyword>
<name>V7I3Y5_9CLOT</name>
<evidence type="ECO:0000256" key="3">
    <source>
        <dbReference type="ARBA" id="ARBA00022741"/>
    </source>
</evidence>
<evidence type="ECO:0000259" key="5">
    <source>
        <dbReference type="PROSITE" id="PS50893"/>
    </source>
</evidence>
<dbReference type="PATRIC" id="fig|994573.3.peg.1663"/>
<dbReference type="EMBL" id="AXUN02000169">
    <property type="protein sequence ID" value="ETA80960.1"/>
    <property type="molecule type" value="Genomic_DNA"/>
</dbReference>
<dbReference type="AlphaFoldDB" id="V7I3Y5"/>
<dbReference type="InterPro" id="IPR027417">
    <property type="entry name" value="P-loop_NTPase"/>
</dbReference>
<dbReference type="Gene3D" id="3.40.50.300">
    <property type="entry name" value="P-loop containing nucleotide triphosphate hydrolases"/>
    <property type="match status" value="1"/>
</dbReference>
<evidence type="ECO:0000256" key="4">
    <source>
        <dbReference type="ARBA" id="ARBA00022840"/>
    </source>
</evidence>
<gene>
    <name evidence="6" type="ORF">T472_0208985</name>
</gene>
<dbReference type="GO" id="GO:0016887">
    <property type="term" value="F:ATP hydrolysis activity"/>
    <property type="evidence" value="ECO:0007669"/>
    <property type="project" value="InterPro"/>
</dbReference>
<dbReference type="GO" id="GO:0005524">
    <property type="term" value="F:ATP binding"/>
    <property type="evidence" value="ECO:0007669"/>
    <property type="project" value="UniProtKB-KW"/>
</dbReference>
<accession>V7I3Y5</accession>
<evidence type="ECO:0000313" key="7">
    <source>
        <dbReference type="Proteomes" id="UP000017747"/>
    </source>
</evidence>
<keyword evidence="7" id="KW-1185">Reference proteome</keyword>
<reference evidence="6 7" key="1">
    <citation type="journal article" date="2014" name="Genome Announc.">
        <title>Genome Sequence of Youngiibacter fragilis, the Type Strain of the Genus Youngiibacter.</title>
        <authorList>
            <person name="Wawrik C.B."/>
            <person name="Callaghan A.V."/>
            <person name="Stamps B.W."/>
            <person name="Wawrik B."/>
        </authorList>
    </citation>
    <scope>NUCLEOTIDE SEQUENCE [LARGE SCALE GENOMIC DNA]</scope>
    <source>
        <strain evidence="6 7">232.1</strain>
    </source>
</reference>